<protein>
    <submittedName>
        <fullName evidence="1">Uncharacterized protein</fullName>
    </submittedName>
</protein>
<accession>A0ABV2ALI0</accession>
<dbReference type="EMBL" id="JBDODL010000688">
    <property type="protein sequence ID" value="MES1920472.1"/>
    <property type="molecule type" value="Genomic_DNA"/>
</dbReference>
<organism evidence="1 2">
    <name type="scientific">Bonamia ostreae</name>
    <dbReference type="NCBI Taxonomy" id="126728"/>
    <lineage>
        <taxon>Eukaryota</taxon>
        <taxon>Sar</taxon>
        <taxon>Rhizaria</taxon>
        <taxon>Endomyxa</taxon>
        <taxon>Ascetosporea</taxon>
        <taxon>Haplosporida</taxon>
        <taxon>Bonamia</taxon>
    </lineage>
</organism>
<reference evidence="1 2" key="1">
    <citation type="journal article" date="2024" name="BMC Biol.">
        <title>Comparative genomics of Ascetosporea gives new insight into the evolutionary basis for animal parasitism in Rhizaria.</title>
        <authorList>
            <person name="Hiltunen Thoren M."/>
            <person name="Onut-Brannstrom I."/>
            <person name="Alfjorden A."/>
            <person name="Peckova H."/>
            <person name="Swords F."/>
            <person name="Hooper C."/>
            <person name="Holzer A.S."/>
            <person name="Bass D."/>
            <person name="Burki F."/>
        </authorList>
    </citation>
    <scope>NUCLEOTIDE SEQUENCE [LARGE SCALE GENOMIC DNA]</scope>
    <source>
        <strain evidence="1">20-A016</strain>
    </source>
</reference>
<evidence type="ECO:0000313" key="1">
    <source>
        <dbReference type="EMBL" id="MES1920472.1"/>
    </source>
</evidence>
<name>A0ABV2ALI0_9EUKA</name>
<dbReference type="Proteomes" id="UP001439008">
    <property type="component" value="Unassembled WGS sequence"/>
</dbReference>
<evidence type="ECO:0000313" key="2">
    <source>
        <dbReference type="Proteomes" id="UP001439008"/>
    </source>
</evidence>
<comment type="caution">
    <text evidence="1">The sequence shown here is derived from an EMBL/GenBank/DDBJ whole genome shotgun (WGS) entry which is preliminary data.</text>
</comment>
<proteinExistence type="predicted"/>
<gene>
    <name evidence="1" type="ORF">MHBO_002137</name>
</gene>
<keyword evidence="2" id="KW-1185">Reference proteome</keyword>
<sequence length="161" mass="17869">MSNGGLLKPEKGKSSLDPILNPTIPKSDHIDFESIFEVVKKAAIRFVPEVESNFKRKSTLAVEQVFETAKKSFALDETTEKSLLNFNTLFRETLDIKGLLDVTFEISKLANQYQPAFKADFETIRGLVSSSDNSAAIEHCVKVLEGVTNLDNLQICDIVST</sequence>